<name>A0A402AUN1_9CHLR</name>
<dbReference type="EMBL" id="BIFS01000002">
    <property type="protein sequence ID" value="GCE22828.1"/>
    <property type="molecule type" value="Genomic_DNA"/>
</dbReference>
<comment type="caution">
    <text evidence="1">The sequence shown here is derived from an EMBL/GenBank/DDBJ whole genome shotgun (WGS) entry which is preliminary data.</text>
</comment>
<dbReference type="AlphaFoldDB" id="A0A402AUN1"/>
<accession>A0A402AUN1</accession>
<gene>
    <name evidence="1" type="ORF">KDK_66280</name>
</gene>
<keyword evidence="2" id="KW-1185">Reference proteome</keyword>
<reference evidence="2" key="1">
    <citation type="submission" date="2018-12" db="EMBL/GenBank/DDBJ databases">
        <title>Tengunoibacter tsumagoiensis gen. nov., sp. nov., Dictyobacter kobayashii sp. nov., D. alpinus sp. nov., and D. joshuensis sp. nov. and description of Dictyobacteraceae fam. nov. within the order Ktedonobacterales isolated from Tengu-no-mugimeshi.</title>
        <authorList>
            <person name="Wang C.M."/>
            <person name="Zheng Y."/>
            <person name="Sakai Y."/>
            <person name="Toyoda A."/>
            <person name="Minakuchi Y."/>
            <person name="Abe K."/>
            <person name="Yokota A."/>
            <person name="Yabe S."/>
        </authorList>
    </citation>
    <scope>NUCLEOTIDE SEQUENCE [LARGE SCALE GENOMIC DNA]</scope>
    <source>
        <strain evidence="2">Uno11</strain>
    </source>
</reference>
<evidence type="ECO:0000313" key="1">
    <source>
        <dbReference type="EMBL" id="GCE22828.1"/>
    </source>
</evidence>
<sequence length="142" mass="15078">MSNLHLFDPVNTSATQTAVVKSLNVISATQTAVARRDATGTAVAQSHLNATATAVAQQNVAATGTAVAISQSLQADRTSFQNLDGCSSLGFALASCPITLTNRSDNDVHWTATSNLPSYLGRLILRMAMKIKALLRPRIPRW</sequence>
<dbReference type="Proteomes" id="UP000287188">
    <property type="component" value="Unassembled WGS sequence"/>
</dbReference>
<evidence type="ECO:0000313" key="2">
    <source>
        <dbReference type="Proteomes" id="UP000287188"/>
    </source>
</evidence>
<organism evidence="1 2">
    <name type="scientific">Dictyobacter kobayashii</name>
    <dbReference type="NCBI Taxonomy" id="2014872"/>
    <lineage>
        <taxon>Bacteria</taxon>
        <taxon>Bacillati</taxon>
        <taxon>Chloroflexota</taxon>
        <taxon>Ktedonobacteria</taxon>
        <taxon>Ktedonobacterales</taxon>
        <taxon>Dictyobacteraceae</taxon>
        <taxon>Dictyobacter</taxon>
    </lineage>
</organism>
<proteinExistence type="predicted"/>
<dbReference type="RefSeq" id="WP_126556187.1">
    <property type="nucleotide sequence ID" value="NZ_BIFS01000002.1"/>
</dbReference>
<protein>
    <submittedName>
        <fullName evidence="1">Uncharacterized protein</fullName>
    </submittedName>
</protein>